<dbReference type="Proteomes" id="UP000703674">
    <property type="component" value="Unassembled WGS sequence"/>
</dbReference>
<sequence>GNIKKMNVLLLKKGLSEEKILVKIVEGGEHNEAFWSSEFPEAFKWLFPENAAEK</sequence>
<evidence type="ECO:0008006" key="3">
    <source>
        <dbReference type="Google" id="ProtNLM"/>
    </source>
</evidence>
<evidence type="ECO:0000313" key="1">
    <source>
        <dbReference type="EMBL" id="NJW55063.1"/>
    </source>
</evidence>
<keyword evidence="2" id="KW-1185">Reference proteome</keyword>
<comment type="caution">
    <text evidence="1">The sequence shown here is derived from an EMBL/GenBank/DDBJ whole genome shotgun (WGS) entry which is preliminary data.</text>
</comment>
<feature type="non-terminal residue" evidence="1">
    <location>
        <position position="1"/>
    </location>
</feature>
<accession>A0ABX1D7A9</accession>
<dbReference type="Gene3D" id="3.40.50.1820">
    <property type="entry name" value="alpha/beta hydrolase"/>
    <property type="match status" value="1"/>
</dbReference>
<proteinExistence type="predicted"/>
<reference evidence="1 2" key="1">
    <citation type="submission" date="2020-03" db="EMBL/GenBank/DDBJ databases">
        <title>Salinimicrobium sp. nov, isolated from SCS.</title>
        <authorList>
            <person name="Cao W.R."/>
        </authorList>
    </citation>
    <scope>NUCLEOTIDE SEQUENCE [LARGE SCALE GENOMIC DNA]</scope>
    <source>
        <strain evidence="2">J15B91</strain>
    </source>
</reference>
<evidence type="ECO:0000313" key="2">
    <source>
        <dbReference type="Proteomes" id="UP000703674"/>
    </source>
</evidence>
<organism evidence="1 2">
    <name type="scientific">Salinimicrobium oceani</name>
    <dbReference type="NCBI Taxonomy" id="2722702"/>
    <lineage>
        <taxon>Bacteria</taxon>
        <taxon>Pseudomonadati</taxon>
        <taxon>Bacteroidota</taxon>
        <taxon>Flavobacteriia</taxon>
        <taxon>Flavobacteriales</taxon>
        <taxon>Flavobacteriaceae</taxon>
        <taxon>Salinimicrobium</taxon>
    </lineage>
</organism>
<dbReference type="EMBL" id="JAAVJR010000767">
    <property type="protein sequence ID" value="NJW55063.1"/>
    <property type="molecule type" value="Genomic_DNA"/>
</dbReference>
<dbReference type="InterPro" id="IPR029058">
    <property type="entry name" value="AB_hydrolase_fold"/>
</dbReference>
<gene>
    <name evidence="1" type="ORF">HC175_19305</name>
</gene>
<protein>
    <recommendedName>
        <fullName evidence="3">Esterase</fullName>
    </recommendedName>
</protein>
<name>A0ABX1D7A9_9FLAO</name>